<comment type="caution">
    <text evidence="6">The sequence shown here is derived from an EMBL/GenBank/DDBJ whole genome shotgun (WGS) entry which is preliminary data.</text>
</comment>
<dbReference type="GO" id="GO:0006271">
    <property type="term" value="P:DNA strand elongation involved in DNA replication"/>
    <property type="evidence" value="ECO:0007669"/>
    <property type="project" value="TreeGrafter"/>
</dbReference>
<name>A0A9Q0NG48_9DIPT</name>
<dbReference type="PANTHER" id="PTHR10416">
    <property type="entry name" value="DNA POLYMERASE DELTA SUBUNIT 2"/>
    <property type="match status" value="1"/>
</dbReference>
<dbReference type="CDD" id="cd07387">
    <property type="entry name" value="MPP_PolD2_C"/>
    <property type="match status" value="1"/>
</dbReference>
<accession>A0A9Q0NG48</accession>
<proteinExistence type="inferred from homology"/>
<comment type="similarity">
    <text evidence="2">Belongs to the DNA polymerase delta/II small subunit family.</text>
</comment>
<feature type="non-terminal residue" evidence="6">
    <location>
        <position position="1"/>
    </location>
</feature>
<protein>
    <submittedName>
        <fullName evidence="6">DNA polymerase delta subunit 2</fullName>
    </submittedName>
</protein>
<evidence type="ECO:0000313" key="7">
    <source>
        <dbReference type="Proteomes" id="UP001151699"/>
    </source>
</evidence>
<dbReference type="InterPro" id="IPR024826">
    <property type="entry name" value="DNA_pol_delta/II_ssu"/>
</dbReference>
<evidence type="ECO:0000256" key="4">
    <source>
        <dbReference type="ARBA" id="ARBA00023242"/>
    </source>
</evidence>
<dbReference type="FunFam" id="3.60.21.50:FF:000002">
    <property type="entry name" value="DNA polymerase delta small subunit"/>
    <property type="match status" value="1"/>
</dbReference>
<comment type="subcellular location">
    <subcellularLocation>
        <location evidence="1">Nucleus</location>
    </subcellularLocation>
</comment>
<dbReference type="AlphaFoldDB" id="A0A9Q0NG48"/>
<evidence type="ECO:0000256" key="2">
    <source>
        <dbReference type="ARBA" id="ARBA00006035"/>
    </source>
</evidence>
<dbReference type="OrthoDB" id="3763at2759"/>
<organism evidence="6 7">
    <name type="scientific">Pseudolycoriella hygida</name>
    <dbReference type="NCBI Taxonomy" id="35572"/>
    <lineage>
        <taxon>Eukaryota</taxon>
        <taxon>Metazoa</taxon>
        <taxon>Ecdysozoa</taxon>
        <taxon>Arthropoda</taxon>
        <taxon>Hexapoda</taxon>
        <taxon>Insecta</taxon>
        <taxon>Pterygota</taxon>
        <taxon>Neoptera</taxon>
        <taxon>Endopterygota</taxon>
        <taxon>Diptera</taxon>
        <taxon>Nematocera</taxon>
        <taxon>Sciaroidea</taxon>
        <taxon>Sciaridae</taxon>
        <taxon>Pseudolycoriella</taxon>
    </lineage>
</organism>
<evidence type="ECO:0000256" key="1">
    <source>
        <dbReference type="ARBA" id="ARBA00004123"/>
    </source>
</evidence>
<keyword evidence="4" id="KW-0539">Nucleus</keyword>
<keyword evidence="7" id="KW-1185">Reference proteome</keyword>
<gene>
    <name evidence="6" type="primary">PolD2_1</name>
    <name evidence="6" type="ORF">Bhyg_04921</name>
</gene>
<dbReference type="PANTHER" id="PTHR10416:SF0">
    <property type="entry name" value="DNA POLYMERASE DELTA SUBUNIT 2"/>
    <property type="match status" value="1"/>
</dbReference>
<dbReference type="GO" id="GO:1902969">
    <property type="term" value="P:mitotic DNA replication"/>
    <property type="evidence" value="ECO:0007669"/>
    <property type="project" value="UniProtKB-ARBA"/>
</dbReference>
<dbReference type="InterPro" id="IPR007185">
    <property type="entry name" value="DNA_pol_a/d/e_bsu"/>
</dbReference>
<feature type="non-terminal residue" evidence="6">
    <location>
        <position position="295"/>
    </location>
</feature>
<reference evidence="6" key="1">
    <citation type="submission" date="2022-07" db="EMBL/GenBank/DDBJ databases">
        <authorList>
            <person name="Trinca V."/>
            <person name="Uliana J.V.C."/>
            <person name="Torres T.T."/>
            <person name="Ward R.J."/>
            <person name="Monesi N."/>
        </authorList>
    </citation>
    <scope>NUCLEOTIDE SEQUENCE</scope>
    <source>
        <strain evidence="6">HSMRA1968</strain>
        <tissue evidence="6">Whole embryos</tissue>
    </source>
</reference>
<dbReference type="Proteomes" id="UP001151699">
    <property type="component" value="Chromosome A"/>
</dbReference>
<dbReference type="Gene3D" id="3.60.21.50">
    <property type="match status" value="1"/>
</dbReference>
<dbReference type="GO" id="GO:0003677">
    <property type="term" value="F:DNA binding"/>
    <property type="evidence" value="ECO:0007669"/>
    <property type="project" value="InterPro"/>
</dbReference>
<sequence>YEDGDGKFAVDEYLFYEGGPQKPLTDLSNNPLLVLISGLDQSSSDDFTMSLELFQQWLYGNIDSFDKTDDLEAASIVRIIVAGNSVRSSVEVKQRSNLTRQPESEITLRAVNSVDEILSHWVKSSPVDLMSGEFDPSNYMLPQQPMHHCMFPKSFPSKNLRGATNPYHCTLADRSIIGTSGQNVMDIKRYSKIEDNLEALKATLVWSHLAPTSPDTLPCYPYYEKDPFIIDKCPHIYFAGNMNEFQTDLYIGTDGQRTRLVCIPSFSKTQSIAVVNLKNLDCKMLSFRLSAEFEE</sequence>
<dbReference type="EMBL" id="WJQU01000001">
    <property type="protein sequence ID" value="KAJ6649682.1"/>
    <property type="molecule type" value="Genomic_DNA"/>
</dbReference>
<feature type="domain" description="DNA polymerase alpha/delta/epsilon subunit B" evidence="5">
    <location>
        <begin position="34"/>
        <end position="246"/>
    </location>
</feature>
<evidence type="ECO:0000313" key="6">
    <source>
        <dbReference type="EMBL" id="KAJ6649682.1"/>
    </source>
</evidence>
<dbReference type="Pfam" id="PF04042">
    <property type="entry name" value="DNA_pol_E_B"/>
    <property type="match status" value="1"/>
</dbReference>
<keyword evidence="3" id="KW-0235">DNA replication</keyword>
<dbReference type="GO" id="GO:0043625">
    <property type="term" value="C:delta DNA polymerase complex"/>
    <property type="evidence" value="ECO:0007669"/>
    <property type="project" value="TreeGrafter"/>
</dbReference>
<evidence type="ECO:0000259" key="5">
    <source>
        <dbReference type="Pfam" id="PF04042"/>
    </source>
</evidence>
<dbReference type="InterPro" id="IPR041863">
    <property type="entry name" value="PolD2_C"/>
</dbReference>
<evidence type="ECO:0000256" key="3">
    <source>
        <dbReference type="ARBA" id="ARBA00022705"/>
    </source>
</evidence>